<dbReference type="AlphaFoldDB" id="A0A6A6R1M4"/>
<accession>A0A6A6R1M4</accession>
<name>A0A6A6R1M4_9PEZI</name>
<proteinExistence type="predicted"/>
<reference evidence="1" key="1">
    <citation type="journal article" date="2020" name="Stud. Mycol.">
        <title>101 Dothideomycetes genomes: a test case for predicting lifestyles and emergence of pathogens.</title>
        <authorList>
            <person name="Haridas S."/>
            <person name="Albert R."/>
            <person name="Binder M."/>
            <person name="Bloem J."/>
            <person name="Labutti K."/>
            <person name="Salamov A."/>
            <person name="Andreopoulos B."/>
            <person name="Baker S."/>
            <person name="Barry K."/>
            <person name="Bills G."/>
            <person name="Bluhm B."/>
            <person name="Cannon C."/>
            <person name="Castanera R."/>
            <person name="Culley D."/>
            <person name="Daum C."/>
            <person name="Ezra D."/>
            <person name="Gonzalez J."/>
            <person name="Henrissat B."/>
            <person name="Kuo A."/>
            <person name="Liang C."/>
            <person name="Lipzen A."/>
            <person name="Lutzoni F."/>
            <person name="Magnuson J."/>
            <person name="Mondo S."/>
            <person name="Nolan M."/>
            <person name="Ohm R."/>
            <person name="Pangilinan J."/>
            <person name="Park H.-J."/>
            <person name="Ramirez L."/>
            <person name="Alfaro M."/>
            <person name="Sun H."/>
            <person name="Tritt A."/>
            <person name="Yoshinaga Y."/>
            <person name="Zwiers L.-H."/>
            <person name="Turgeon B."/>
            <person name="Goodwin S."/>
            <person name="Spatafora J."/>
            <person name="Crous P."/>
            <person name="Grigoriev I."/>
        </authorList>
    </citation>
    <scope>NUCLEOTIDE SEQUENCE</scope>
    <source>
        <strain evidence="1">CBS 269.34</strain>
    </source>
</reference>
<dbReference type="EMBL" id="MU004186">
    <property type="protein sequence ID" value="KAF2497297.1"/>
    <property type="molecule type" value="Genomic_DNA"/>
</dbReference>
<gene>
    <name evidence="1" type="ORF">BU16DRAFT_559044</name>
</gene>
<evidence type="ECO:0000313" key="1">
    <source>
        <dbReference type="EMBL" id="KAF2497297.1"/>
    </source>
</evidence>
<dbReference type="Proteomes" id="UP000799750">
    <property type="component" value="Unassembled WGS sequence"/>
</dbReference>
<sequence>MSRELVQRRFLLGSVAAVIPPARPVTDFAAAVAKNAWADDAGHTSDILFASLSEVRKWELARARCINGRYGEDQKATAGLDGGYMLCGDDDQARALLVFYEKRCRTSNLRRWVALVW</sequence>
<keyword evidence="2" id="KW-1185">Reference proteome</keyword>
<organism evidence="1 2">
    <name type="scientific">Lophium mytilinum</name>
    <dbReference type="NCBI Taxonomy" id="390894"/>
    <lineage>
        <taxon>Eukaryota</taxon>
        <taxon>Fungi</taxon>
        <taxon>Dikarya</taxon>
        <taxon>Ascomycota</taxon>
        <taxon>Pezizomycotina</taxon>
        <taxon>Dothideomycetes</taxon>
        <taxon>Pleosporomycetidae</taxon>
        <taxon>Mytilinidiales</taxon>
        <taxon>Mytilinidiaceae</taxon>
        <taxon>Lophium</taxon>
    </lineage>
</organism>
<protein>
    <submittedName>
        <fullName evidence="1">Uncharacterized protein</fullName>
    </submittedName>
</protein>
<evidence type="ECO:0000313" key="2">
    <source>
        <dbReference type="Proteomes" id="UP000799750"/>
    </source>
</evidence>